<evidence type="ECO:0000313" key="9">
    <source>
        <dbReference type="Proteomes" id="UP000039865"/>
    </source>
</evidence>
<evidence type="ECO:0000256" key="1">
    <source>
        <dbReference type="ARBA" id="ARBA00004906"/>
    </source>
</evidence>
<dbReference type="InterPro" id="IPR002867">
    <property type="entry name" value="IBR_dom"/>
</dbReference>
<evidence type="ECO:0000313" key="8">
    <source>
        <dbReference type="EMBL" id="CDW71877.1"/>
    </source>
</evidence>
<keyword evidence="5" id="KW-0862">Zinc</keyword>
<evidence type="ECO:0000256" key="6">
    <source>
        <dbReference type="SAM" id="SignalP"/>
    </source>
</evidence>
<dbReference type="GO" id="GO:0043130">
    <property type="term" value="F:ubiquitin binding"/>
    <property type="evidence" value="ECO:0007669"/>
    <property type="project" value="TreeGrafter"/>
</dbReference>
<dbReference type="GO" id="GO:0043161">
    <property type="term" value="P:proteasome-mediated ubiquitin-dependent protein catabolic process"/>
    <property type="evidence" value="ECO:0007669"/>
    <property type="project" value="TreeGrafter"/>
</dbReference>
<comment type="pathway">
    <text evidence="1">Protein modification; protein ubiquitination.</text>
</comment>
<evidence type="ECO:0000256" key="5">
    <source>
        <dbReference type="ARBA" id="ARBA00022833"/>
    </source>
</evidence>
<accession>A0A077ZPH6</accession>
<evidence type="ECO:0000256" key="2">
    <source>
        <dbReference type="ARBA" id="ARBA00022723"/>
    </source>
</evidence>
<dbReference type="PANTHER" id="PTHR22770">
    <property type="entry name" value="UBIQUITIN CONJUGATING ENZYME 7 INTERACTING PROTEIN-RELATED"/>
    <property type="match status" value="1"/>
</dbReference>
<dbReference type="GO" id="GO:0097039">
    <property type="term" value="P:protein linear polyubiquitination"/>
    <property type="evidence" value="ECO:0007669"/>
    <property type="project" value="TreeGrafter"/>
</dbReference>
<dbReference type="AlphaFoldDB" id="A0A077ZPH6"/>
<keyword evidence="9" id="KW-1185">Reference proteome</keyword>
<keyword evidence="3" id="KW-0863">Zinc-finger</keyword>
<dbReference type="InParanoid" id="A0A077ZPH6"/>
<evidence type="ECO:0000256" key="3">
    <source>
        <dbReference type="ARBA" id="ARBA00022771"/>
    </source>
</evidence>
<dbReference type="CDD" id="cd20335">
    <property type="entry name" value="BRcat_RBR"/>
    <property type="match status" value="1"/>
</dbReference>
<feature type="signal peptide" evidence="6">
    <location>
        <begin position="1"/>
        <end position="21"/>
    </location>
</feature>
<keyword evidence="2" id="KW-0479">Metal-binding</keyword>
<protein>
    <submittedName>
        <fullName evidence="8">Ibr domain containing protein</fullName>
    </submittedName>
</protein>
<dbReference type="GO" id="GO:0008270">
    <property type="term" value="F:zinc ion binding"/>
    <property type="evidence" value="ECO:0007669"/>
    <property type="project" value="UniProtKB-KW"/>
</dbReference>
<keyword evidence="4" id="KW-0833">Ubl conjugation pathway</keyword>
<dbReference type="EMBL" id="CCKQ01000781">
    <property type="protein sequence ID" value="CDW71877.1"/>
    <property type="molecule type" value="Genomic_DNA"/>
</dbReference>
<reference evidence="8 9" key="1">
    <citation type="submission" date="2014-06" db="EMBL/GenBank/DDBJ databases">
        <authorList>
            <person name="Swart Estienne"/>
        </authorList>
    </citation>
    <scope>NUCLEOTIDE SEQUENCE [LARGE SCALE GENOMIC DNA]</scope>
    <source>
        <strain evidence="8 9">130c</strain>
    </source>
</reference>
<dbReference type="GO" id="GO:0000151">
    <property type="term" value="C:ubiquitin ligase complex"/>
    <property type="evidence" value="ECO:0007669"/>
    <property type="project" value="TreeGrafter"/>
</dbReference>
<dbReference type="InterPro" id="IPR051628">
    <property type="entry name" value="LUBAC_E3_Ligases"/>
</dbReference>
<evidence type="ECO:0000259" key="7">
    <source>
        <dbReference type="Pfam" id="PF01485"/>
    </source>
</evidence>
<feature type="domain" description="IBR" evidence="7">
    <location>
        <begin position="62"/>
        <end position="113"/>
    </location>
</feature>
<proteinExistence type="predicted"/>
<dbReference type="Pfam" id="PF01485">
    <property type="entry name" value="IBR"/>
    <property type="match status" value="1"/>
</dbReference>
<dbReference type="SUPFAM" id="SSF57850">
    <property type="entry name" value="RING/U-box"/>
    <property type="match status" value="1"/>
</dbReference>
<keyword evidence="6" id="KW-0732">Signal</keyword>
<dbReference type="PANTHER" id="PTHR22770:SF13">
    <property type="entry name" value="RING-TYPE DOMAIN-CONTAINING PROTEIN"/>
    <property type="match status" value="1"/>
</dbReference>
<feature type="chain" id="PRO_5001728896" evidence="6">
    <location>
        <begin position="22"/>
        <end position="204"/>
    </location>
</feature>
<sequence>MMMTILVQILILEELLSFARDDVCQLRCLDNNCLANLPASLIKDLSSEDENQELDRLWDQYKKSLQKHQKICLTENCCYILEKKLFSSRVECQYCQIEYCFDCNVVWHYDMTCKQYQKQLLSWVIGKDIQKCPKCAKLVEKTIGQTLQTLFQLGLLVRLYCIMKPCKSTKLEKLKQQLSFYQLSPIQYAYFFLYAVVQYLDLFI</sequence>
<evidence type="ECO:0000256" key="4">
    <source>
        <dbReference type="ARBA" id="ARBA00022786"/>
    </source>
</evidence>
<dbReference type="OrthoDB" id="286645at2759"/>
<gene>
    <name evidence="8" type="primary">Contig8026.g8556</name>
    <name evidence="8" type="ORF">STYLEM_827</name>
</gene>
<organism evidence="8 9">
    <name type="scientific">Stylonychia lemnae</name>
    <name type="common">Ciliate</name>
    <dbReference type="NCBI Taxonomy" id="5949"/>
    <lineage>
        <taxon>Eukaryota</taxon>
        <taxon>Sar</taxon>
        <taxon>Alveolata</taxon>
        <taxon>Ciliophora</taxon>
        <taxon>Intramacronucleata</taxon>
        <taxon>Spirotrichea</taxon>
        <taxon>Stichotrichia</taxon>
        <taxon>Sporadotrichida</taxon>
        <taxon>Oxytrichidae</taxon>
        <taxon>Stylonychinae</taxon>
        <taxon>Stylonychia</taxon>
    </lineage>
</organism>
<name>A0A077ZPH6_STYLE</name>
<dbReference type="Proteomes" id="UP000039865">
    <property type="component" value="Unassembled WGS sequence"/>
</dbReference>
<dbReference type="GO" id="GO:0004842">
    <property type="term" value="F:ubiquitin-protein transferase activity"/>
    <property type="evidence" value="ECO:0007669"/>
    <property type="project" value="TreeGrafter"/>
</dbReference>